<dbReference type="Proteomes" id="UP000805193">
    <property type="component" value="Unassembled WGS sequence"/>
</dbReference>
<protein>
    <submittedName>
        <fullName evidence="1">Uncharacterized protein</fullName>
    </submittedName>
</protein>
<dbReference type="EMBL" id="JABSTQ010011135">
    <property type="protein sequence ID" value="KAG0414917.1"/>
    <property type="molecule type" value="Genomic_DNA"/>
</dbReference>
<evidence type="ECO:0000313" key="1">
    <source>
        <dbReference type="EMBL" id="KAG0414917.1"/>
    </source>
</evidence>
<accession>A0AC60P6H0</accession>
<organism evidence="1 2">
    <name type="scientific">Ixodes persulcatus</name>
    <name type="common">Taiga tick</name>
    <dbReference type="NCBI Taxonomy" id="34615"/>
    <lineage>
        <taxon>Eukaryota</taxon>
        <taxon>Metazoa</taxon>
        <taxon>Ecdysozoa</taxon>
        <taxon>Arthropoda</taxon>
        <taxon>Chelicerata</taxon>
        <taxon>Arachnida</taxon>
        <taxon>Acari</taxon>
        <taxon>Parasitiformes</taxon>
        <taxon>Ixodida</taxon>
        <taxon>Ixodoidea</taxon>
        <taxon>Ixodidae</taxon>
        <taxon>Ixodinae</taxon>
        <taxon>Ixodes</taxon>
    </lineage>
</organism>
<evidence type="ECO:0000313" key="2">
    <source>
        <dbReference type="Proteomes" id="UP000805193"/>
    </source>
</evidence>
<proteinExistence type="predicted"/>
<sequence length="118" mass="12729">MQQLLGTMTAGLDSILLRELFFQRHPTSVPMVLTSVGETNLCKLAELADRLMAVPPSAVSAVQAEPATPDQLQEIRAEISHLTDTIAALRASDSRPHKPSESFPSQTRGVSSASFLGW</sequence>
<keyword evidence="2" id="KW-1185">Reference proteome</keyword>
<gene>
    <name evidence="1" type="ORF">HPB47_007915</name>
</gene>
<reference evidence="1 2" key="1">
    <citation type="journal article" date="2020" name="Cell">
        <title>Large-Scale Comparative Analyses of Tick Genomes Elucidate Their Genetic Diversity and Vector Capacities.</title>
        <authorList>
            <consortium name="Tick Genome and Microbiome Consortium (TIGMIC)"/>
            <person name="Jia N."/>
            <person name="Wang J."/>
            <person name="Shi W."/>
            <person name="Du L."/>
            <person name="Sun Y."/>
            <person name="Zhan W."/>
            <person name="Jiang J.F."/>
            <person name="Wang Q."/>
            <person name="Zhang B."/>
            <person name="Ji P."/>
            <person name="Bell-Sakyi L."/>
            <person name="Cui X.M."/>
            <person name="Yuan T.T."/>
            <person name="Jiang B.G."/>
            <person name="Yang W.F."/>
            <person name="Lam T.T."/>
            <person name="Chang Q.C."/>
            <person name="Ding S.J."/>
            <person name="Wang X.J."/>
            <person name="Zhu J.G."/>
            <person name="Ruan X.D."/>
            <person name="Zhao L."/>
            <person name="Wei J.T."/>
            <person name="Ye R.Z."/>
            <person name="Que T.C."/>
            <person name="Du C.H."/>
            <person name="Zhou Y.H."/>
            <person name="Cheng J.X."/>
            <person name="Dai P.F."/>
            <person name="Guo W.B."/>
            <person name="Han X.H."/>
            <person name="Huang E.J."/>
            <person name="Li L.F."/>
            <person name="Wei W."/>
            <person name="Gao Y.C."/>
            <person name="Liu J.Z."/>
            <person name="Shao H.Z."/>
            <person name="Wang X."/>
            <person name="Wang C.C."/>
            <person name="Yang T.C."/>
            <person name="Huo Q.B."/>
            <person name="Li W."/>
            <person name="Chen H.Y."/>
            <person name="Chen S.E."/>
            <person name="Zhou L.G."/>
            <person name="Ni X.B."/>
            <person name="Tian J.H."/>
            <person name="Sheng Y."/>
            <person name="Liu T."/>
            <person name="Pan Y.S."/>
            <person name="Xia L.Y."/>
            <person name="Li J."/>
            <person name="Zhao F."/>
            <person name="Cao W.C."/>
        </authorList>
    </citation>
    <scope>NUCLEOTIDE SEQUENCE [LARGE SCALE GENOMIC DNA]</scope>
    <source>
        <strain evidence="1">Iper-2018</strain>
    </source>
</reference>
<name>A0AC60P6H0_IXOPE</name>
<comment type="caution">
    <text evidence="1">The sequence shown here is derived from an EMBL/GenBank/DDBJ whole genome shotgun (WGS) entry which is preliminary data.</text>
</comment>